<reference evidence="2" key="2">
    <citation type="submission" date="2015-08" db="UniProtKB">
        <authorList>
            <consortium name="WormBaseParasite"/>
        </authorList>
    </citation>
    <scope>IDENTIFICATION</scope>
</reference>
<accession>A0A0K0FJ48</accession>
<keyword evidence="1" id="KW-1185">Reference proteome</keyword>
<sequence>MVHLIRAFRELGPLKNISAFRDDAFHSKKETVDEDAAVKSRFEKAYEAFNGDIILIIEPIINDHERFLIERKKQISSK</sequence>
<organism evidence="1 2">
    <name type="scientific">Strongyloides venezuelensis</name>
    <name type="common">Threadworm</name>
    <dbReference type="NCBI Taxonomy" id="75913"/>
    <lineage>
        <taxon>Eukaryota</taxon>
        <taxon>Metazoa</taxon>
        <taxon>Ecdysozoa</taxon>
        <taxon>Nematoda</taxon>
        <taxon>Chromadorea</taxon>
        <taxon>Rhabditida</taxon>
        <taxon>Tylenchina</taxon>
        <taxon>Panagrolaimomorpha</taxon>
        <taxon>Strongyloidoidea</taxon>
        <taxon>Strongyloididae</taxon>
        <taxon>Strongyloides</taxon>
    </lineage>
</organism>
<dbReference type="WBParaSite" id="SVE_0892100.1">
    <property type="protein sequence ID" value="SVE_0892100.1"/>
    <property type="gene ID" value="SVE_0892100"/>
</dbReference>
<reference evidence="1" key="1">
    <citation type="submission" date="2014-07" db="EMBL/GenBank/DDBJ databases">
        <authorList>
            <person name="Martin A.A"/>
            <person name="De Silva N."/>
        </authorList>
    </citation>
    <scope>NUCLEOTIDE SEQUENCE</scope>
</reference>
<name>A0A0K0FJ48_STRVS</name>
<protein>
    <submittedName>
        <fullName evidence="2">HEPN domain-containing protein</fullName>
    </submittedName>
</protein>
<dbReference type="Proteomes" id="UP000035680">
    <property type="component" value="Unassembled WGS sequence"/>
</dbReference>
<dbReference type="AlphaFoldDB" id="A0A0K0FJ48"/>
<evidence type="ECO:0000313" key="2">
    <source>
        <dbReference type="WBParaSite" id="SVE_0892100.1"/>
    </source>
</evidence>
<proteinExistence type="predicted"/>
<evidence type="ECO:0000313" key="1">
    <source>
        <dbReference type="Proteomes" id="UP000035680"/>
    </source>
</evidence>